<proteinExistence type="inferred from homology"/>
<feature type="region of interest" description="Disordered" evidence="14">
    <location>
        <begin position="483"/>
        <end position="515"/>
    </location>
</feature>
<dbReference type="InterPro" id="IPR001320">
    <property type="entry name" value="Iontro_rcpt_C"/>
</dbReference>
<evidence type="ECO:0000256" key="11">
    <source>
        <dbReference type="ARBA" id="ARBA00023286"/>
    </source>
</evidence>
<evidence type="ECO:0000256" key="4">
    <source>
        <dbReference type="ARBA" id="ARBA00022475"/>
    </source>
</evidence>
<organism evidence="18 19">
    <name type="scientific">Glossina palpalis gambiensis</name>
    <dbReference type="NCBI Taxonomy" id="67801"/>
    <lineage>
        <taxon>Eukaryota</taxon>
        <taxon>Metazoa</taxon>
        <taxon>Ecdysozoa</taxon>
        <taxon>Arthropoda</taxon>
        <taxon>Hexapoda</taxon>
        <taxon>Insecta</taxon>
        <taxon>Pterygota</taxon>
        <taxon>Neoptera</taxon>
        <taxon>Endopterygota</taxon>
        <taxon>Diptera</taxon>
        <taxon>Brachycera</taxon>
        <taxon>Muscomorpha</taxon>
        <taxon>Hippoboscoidea</taxon>
        <taxon>Glossinidae</taxon>
        <taxon>Glossina</taxon>
    </lineage>
</organism>
<feature type="domain" description="Ionotropic glutamate receptor L-glutamate and glycine-binding" evidence="17">
    <location>
        <begin position="713"/>
        <end position="784"/>
    </location>
</feature>
<dbReference type="PANTHER" id="PTHR42643">
    <property type="entry name" value="IONOTROPIC RECEPTOR 20A-RELATED"/>
    <property type="match status" value="1"/>
</dbReference>
<feature type="transmembrane region" description="Helical" evidence="15">
    <location>
        <begin position="1187"/>
        <end position="1208"/>
    </location>
</feature>
<evidence type="ECO:0000256" key="2">
    <source>
        <dbReference type="ARBA" id="ARBA00008685"/>
    </source>
</evidence>
<keyword evidence="11" id="KW-1071">Ligand-gated ion channel</keyword>
<dbReference type="VEuPathDB" id="VectorBase:GPPI020783"/>
<protein>
    <recommendedName>
        <fullName evidence="20">Ionotropic glutamate receptor C-terminal domain-containing protein</fullName>
    </recommendedName>
</protein>
<dbReference type="Pfam" id="PF00060">
    <property type="entry name" value="Lig_chan"/>
    <property type="match status" value="1"/>
</dbReference>
<evidence type="ECO:0000256" key="6">
    <source>
        <dbReference type="ARBA" id="ARBA00022989"/>
    </source>
</evidence>
<keyword evidence="19" id="KW-1185">Reference proteome</keyword>
<dbReference type="InterPro" id="IPR052192">
    <property type="entry name" value="Insect_Ionotropic_Sensory_Rcpt"/>
</dbReference>
<feature type="region of interest" description="Disordered" evidence="14">
    <location>
        <begin position="531"/>
        <end position="550"/>
    </location>
</feature>
<dbReference type="GO" id="GO:0050907">
    <property type="term" value="P:detection of chemical stimulus involved in sensory perception"/>
    <property type="evidence" value="ECO:0007669"/>
    <property type="project" value="UniProtKB-ARBA"/>
</dbReference>
<dbReference type="PANTHER" id="PTHR42643:SF33">
    <property type="entry name" value="GLUTAMATE RECEPTOR 2-LIKE PROTEIN"/>
    <property type="match status" value="1"/>
</dbReference>
<keyword evidence="5 15" id="KW-0812">Transmembrane</keyword>
<keyword evidence="3" id="KW-0813">Transport</keyword>
<keyword evidence="4" id="KW-1003">Cell membrane</keyword>
<dbReference type="GO" id="GO:0015276">
    <property type="term" value="F:ligand-gated monoatomic ion channel activity"/>
    <property type="evidence" value="ECO:0007669"/>
    <property type="project" value="InterPro"/>
</dbReference>
<dbReference type="Pfam" id="PF10613">
    <property type="entry name" value="Lig_chan-Glu_bd"/>
    <property type="match status" value="1"/>
</dbReference>
<evidence type="ECO:0000256" key="10">
    <source>
        <dbReference type="ARBA" id="ARBA00023180"/>
    </source>
</evidence>
<feature type="region of interest" description="Disordered" evidence="14">
    <location>
        <begin position="170"/>
        <end position="212"/>
    </location>
</feature>
<name>A0A1B0B6X5_9MUSC</name>
<evidence type="ECO:0000256" key="15">
    <source>
        <dbReference type="SAM" id="Phobius"/>
    </source>
</evidence>
<feature type="compositionally biased region" description="Polar residues" evidence="14">
    <location>
        <begin position="534"/>
        <end position="550"/>
    </location>
</feature>
<evidence type="ECO:0008006" key="20">
    <source>
        <dbReference type="Google" id="ProtNLM"/>
    </source>
</evidence>
<dbReference type="GO" id="GO:0005886">
    <property type="term" value="C:plasma membrane"/>
    <property type="evidence" value="ECO:0007669"/>
    <property type="project" value="UniProtKB-SubCell"/>
</dbReference>
<keyword evidence="12" id="KW-0407">Ion channel</keyword>
<evidence type="ECO:0000313" key="19">
    <source>
        <dbReference type="Proteomes" id="UP000092460"/>
    </source>
</evidence>
<feature type="transmembrane region" description="Helical" evidence="15">
    <location>
        <begin position="948"/>
        <end position="973"/>
    </location>
</feature>
<evidence type="ECO:0000256" key="1">
    <source>
        <dbReference type="ARBA" id="ARBA00004651"/>
    </source>
</evidence>
<dbReference type="STRING" id="67801.A0A1B0B6X5"/>
<evidence type="ECO:0000256" key="3">
    <source>
        <dbReference type="ARBA" id="ARBA00022448"/>
    </source>
</evidence>
<keyword evidence="7" id="KW-0406">Ion transport</keyword>
<evidence type="ECO:0000259" key="17">
    <source>
        <dbReference type="Pfam" id="PF10613"/>
    </source>
</evidence>
<dbReference type="InterPro" id="IPR019594">
    <property type="entry name" value="Glu/Gly-bd"/>
</dbReference>
<dbReference type="AlphaFoldDB" id="A0A1B0B6X5"/>
<feature type="coiled-coil region" evidence="13">
    <location>
        <begin position="74"/>
        <end position="101"/>
    </location>
</feature>
<dbReference type="Gene3D" id="1.10.287.70">
    <property type="match status" value="1"/>
</dbReference>
<evidence type="ECO:0000256" key="14">
    <source>
        <dbReference type="SAM" id="MobiDB-lite"/>
    </source>
</evidence>
<accession>A0A1B0B6X5</accession>
<evidence type="ECO:0000313" key="18">
    <source>
        <dbReference type="EnsemblMetazoa" id="GPPI020783-PA"/>
    </source>
</evidence>
<evidence type="ECO:0000256" key="9">
    <source>
        <dbReference type="ARBA" id="ARBA00023170"/>
    </source>
</evidence>
<feature type="compositionally biased region" description="Low complexity" evidence="14">
    <location>
        <begin position="488"/>
        <end position="513"/>
    </location>
</feature>
<evidence type="ECO:0000256" key="12">
    <source>
        <dbReference type="ARBA" id="ARBA00023303"/>
    </source>
</evidence>
<feature type="domain" description="Ionotropic glutamate receptor C-terminal" evidence="16">
    <location>
        <begin position="919"/>
        <end position="1194"/>
    </location>
</feature>
<dbReference type="EnsemblMetazoa" id="GPPI020783-RA">
    <property type="protein sequence ID" value="GPPI020783-PA"/>
    <property type="gene ID" value="GPPI020783"/>
</dbReference>
<dbReference type="Proteomes" id="UP000092460">
    <property type="component" value="Unassembled WGS sequence"/>
</dbReference>
<comment type="subcellular location">
    <subcellularLocation>
        <location evidence="1">Cell membrane</location>
        <topology evidence="1">Multi-pass membrane protein</topology>
    </subcellularLocation>
</comment>
<feature type="transmembrane region" description="Helical" evidence="15">
    <location>
        <begin position="815"/>
        <end position="840"/>
    </location>
</feature>
<dbReference type="EMBL" id="JXJN01009268">
    <property type="status" value="NOT_ANNOTATED_CDS"/>
    <property type="molecule type" value="Genomic_DNA"/>
</dbReference>
<evidence type="ECO:0000256" key="13">
    <source>
        <dbReference type="SAM" id="Coils"/>
    </source>
</evidence>
<keyword evidence="6 15" id="KW-1133">Transmembrane helix</keyword>
<keyword evidence="13" id="KW-0175">Coiled coil</keyword>
<feature type="region of interest" description="Disordered" evidence="14">
    <location>
        <begin position="394"/>
        <end position="414"/>
    </location>
</feature>
<evidence type="ECO:0000256" key="8">
    <source>
        <dbReference type="ARBA" id="ARBA00023136"/>
    </source>
</evidence>
<evidence type="ECO:0000259" key="16">
    <source>
        <dbReference type="Pfam" id="PF00060"/>
    </source>
</evidence>
<keyword evidence="8 15" id="KW-0472">Membrane</keyword>
<reference evidence="19" key="1">
    <citation type="submission" date="2015-01" db="EMBL/GenBank/DDBJ databases">
        <authorList>
            <person name="Aksoy S."/>
            <person name="Warren W."/>
            <person name="Wilson R.K."/>
        </authorList>
    </citation>
    <scope>NUCLEOTIDE SEQUENCE [LARGE SCALE GENOMIC DNA]</scope>
    <source>
        <strain evidence="19">IAEA</strain>
    </source>
</reference>
<evidence type="ECO:0000256" key="5">
    <source>
        <dbReference type="ARBA" id="ARBA00022692"/>
    </source>
</evidence>
<sequence length="1218" mass="137453">MNGIKYKCFQYNIKIFLLIILLILLWQRSYSQFPRNIYKSATIATFHDDTADSNGIDVNVSAIAAMIKGENINATIYKNNIENIKNINKLQEEEEKEKQEEVKVIKMGKLQRKPLNRSQQLMTITPKDQLNDVRNDSRAMHDVLQDVVVAVDELRDTSDIMMRANDGNVLSEDGAKRSQSRKGGNFINTDDNNDNNNVKYKTGNDKNGNENVNDAQDYYFDDRNTTMKTVITAKTVDSLNAGSNNAVDDADEIDVETKDFDNKSDNDMVNDNVAKWQQDMTAALQQQLIYQFAIKYKQIPRITLFTCRQTLSTEQLPSTAKNMVTFLRRMYSRSGFNLPEIVKPSDSYATTTKSSIPLTIIPNKSRNAERIVNSLMVKIVKIDQLIIKRRPSDTGSPLRRGFNTRSDRPSDRTTFTNANWLDQQFAPSTFKQIAVLDLACGAASRRVLEMASSKALFNTMYHWLLMGDYAFNRQTETDDANDVKTMLNSSNNGSSSSSSSSSRSGNCNNINTIKENKKEVVSNNELLVKVGKKSNPSSSDVGGASTSGCTDTIRSGGGGNQQYMAGVDAGVAALHADDTETIENFLEKLNININTELTLAKRTRIPRYIASSTPKPQYNDDYYSTLNEMDYYKLYDVWNPGLQYGGELNVSAIGNFTLVHGLQLADWYQLSPPVTRRMNMHLVRVRCLVVIIHKNRTDTLEDYLNTHYDTHLDSMNRFNFALLSNVRDLFNFSFILSKTSSWGYLKNGKFDGMIGALVRKQADIGGSPIFFRIERAKVIDYTTRTWVARPCFIFRHPRSTKKDRVVFLQPFTNDVWVYVAIFGIFTILLLWILTTIECILQPEKDVERPTTTVVVDVQPTLIITGGLRKTGTTSSKQRRNASLKGRVAGNILKFLFINFGSFCCGQSINAKKQSGRVGLFLESSLFYVGSICQQGLSFSTHFFSGRCIIVTSLMFSFAIYQFYSASIVGTLLMEKPKTIRTLRDLIHSSLEIGIEDIAYNRDYFLRTKDPVAQELYAKKVTSVPAGENGFSDVPVDGVLPTMAVELSDAAKAKAYRDILHSHETGAHAKASEASNWYDPDFGVNKIKKGRFAFHVDVATAYKIIADTYTEKEICDLTEIQLFPPQKMVSIVQKGSPLRKVITYGLRRVAEAGITDYQRKVWHFPKPRCVKQLHTDDLKVDMQTFTSALLVLIFGYAVSLLILGLEIMYHKLWQRYATT</sequence>
<evidence type="ECO:0000256" key="7">
    <source>
        <dbReference type="ARBA" id="ARBA00023065"/>
    </source>
</evidence>
<keyword evidence="10" id="KW-0325">Glycoprotein</keyword>
<dbReference type="FunFam" id="3.40.190.10:FF:000188">
    <property type="entry name" value="Ionotropic receptor 64a"/>
    <property type="match status" value="1"/>
</dbReference>
<dbReference type="Gene3D" id="3.40.190.10">
    <property type="entry name" value="Periplasmic binding protein-like II"/>
    <property type="match status" value="1"/>
</dbReference>
<feature type="compositionally biased region" description="Low complexity" evidence="14">
    <location>
        <begin position="188"/>
        <end position="197"/>
    </location>
</feature>
<dbReference type="SUPFAM" id="SSF53850">
    <property type="entry name" value="Periplasmic binding protein-like II"/>
    <property type="match status" value="1"/>
</dbReference>
<comment type="similarity">
    <text evidence="2">Belongs to the glutamate-gated ion channel (TC 1.A.10.1) family.</text>
</comment>
<reference evidence="18" key="2">
    <citation type="submission" date="2020-05" db="UniProtKB">
        <authorList>
            <consortium name="EnsemblMetazoa"/>
        </authorList>
    </citation>
    <scope>IDENTIFICATION</scope>
    <source>
        <strain evidence="18">IAEA</strain>
    </source>
</reference>
<keyword evidence="9" id="KW-0675">Receptor</keyword>